<evidence type="ECO:0000313" key="3">
    <source>
        <dbReference type="EMBL" id="CAF3790258.1"/>
    </source>
</evidence>
<feature type="region of interest" description="Disordered" evidence="1">
    <location>
        <begin position="73"/>
        <end position="97"/>
    </location>
</feature>
<dbReference type="Proteomes" id="UP000682733">
    <property type="component" value="Unassembled WGS sequence"/>
</dbReference>
<reference evidence="2" key="1">
    <citation type="submission" date="2021-02" db="EMBL/GenBank/DDBJ databases">
        <authorList>
            <person name="Nowell W R."/>
        </authorList>
    </citation>
    <scope>NUCLEOTIDE SEQUENCE</scope>
</reference>
<dbReference type="AlphaFoldDB" id="A0A8S2DWK4"/>
<dbReference type="Proteomes" id="UP000677228">
    <property type="component" value="Unassembled WGS sequence"/>
</dbReference>
<comment type="caution">
    <text evidence="2">The sequence shown here is derived from an EMBL/GenBank/DDBJ whole genome shotgun (WGS) entry which is preliminary data.</text>
</comment>
<dbReference type="EMBL" id="CAJNOK010007009">
    <property type="protein sequence ID" value="CAF1021640.1"/>
    <property type="molecule type" value="Genomic_DNA"/>
</dbReference>
<evidence type="ECO:0000313" key="4">
    <source>
        <dbReference type="Proteomes" id="UP000677228"/>
    </source>
</evidence>
<proteinExistence type="predicted"/>
<evidence type="ECO:0000313" key="2">
    <source>
        <dbReference type="EMBL" id="CAF1021640.1"/>
    </source>
</evidence>
<organism evidence="2 4">
    <name type="scientific">Didymodactylos carnosus</name>
    <dbReference type="NCBI Taxonomy" id="1234261"/>
    <lineage>
        <taxon>Eukaryota</taxon>
        <taxon>Metazoa</taxon>
        <taxon>Spiralia</taxon>
        <taxon>Gnathifera</taxon>
        <taxon>Rotifera</taxon>
        <taxon>Eurotatoria</taxon>
        <taxon>Bdelloidea</taxon>
        <taxon>Philodinida</taxon>
        <taxon>Philodinidae</taxon>
        <taxon>Didymodactylos</taxon>
    </lineage>
</organism>
<protein>
    <submittedName>
        <fullName evidence="2">Uncharacterized protein</fullName>
    </submittedName>
</protein>
<accession>A0A8S2DWK4</accession>
<name>A0A8S2DWK4_9BILA</name>
<sequence length="97" mass="11284">MSTTHITILLEGFNYNHPASAVSYEVRSFEDKVRSRAVNTNESTQDVIDNCLKNVSDQMVVRLPNIKHIQRNIQRQRQRNGFPQISHNKNSTQFQQN</sequence>
<feature type="compositionally biased region" description="Polar residues" evidence="1">
    <location>
        <begin position="81"/>
        <end position="97"/>
    </location>
</feature>
<evidence type="ECO:0000256" key="1">
    <source>
        <dbReference type="SAM" id="MobiDB-lite"/>
    </source>
</evidence>
<gene>
    <name evidence="2" type="ORF">OVA965_LOCUS15533</name>
    <name evidence="3" type="ORF">TMI583_LOCUS15541</name>
</gene>
<dbReference type="EMBL" id="CAJOBA010007019">
    <property type="protein sequence ID" value="CAF3790258.1"/>
    <property type="molecule type" value="Genomic_DNA"/>
</dbReference>